<evidence type="ECO:0000256" key="5">
    <source>
        <dbReference type="ARBA" id="ARBA00029447"/>
    </source>
</evidence>
<dbReference type="RefSeq" id="WP_133579710.1">
    <property type="nucleotide sequence ID" value="NZ_SNYJ01000004.1"/>
</dbReference>
<name>A0A4V3D5R9_9BACI</name>
<evidence type="ECO:0000313" key="12">
    <source>
        <dbReference type="Proteomes" id="UP000295632"/>
    </source>
</evidence>
<feature type="transmembrane region" description="Helical" evidence="8">
    <location>
        <begin position="186"/>
        <end position="207"/>
    </location>
</feature>
<dbReference type="PANTHER" id="PTHR32089:SF112">
    <property type="entry name" value="LYSOZYME-LIKE PROTEIN-RELATED"/>
    <property type="match status" value="1"/>
</dbReference>
<comment type="caution">
    <text evidence="11">The sequence shown here is derived from an EMBL/GenBank/DDBJ whole genome shotgun (WGS) entry which is preliminary data.</text>
</comment>
<evidence type="ECO:0000256" key="3">
    <source>
        <dbReference type="ARBA" id="ARBA00023136"/>
    </source>
</evidence>
<keyword evidence="8" id="KW-1133">Transmembrane helix</keyword>
<dbReference type="Gene3D" id="6.10.340.10">
    <property type="match status" value="1"/>
</dbReference>
<dbReference type="InterPro" id="IPR004090">
    <property type="entry name" value="Chemotax_Me-accpt_rcpt"/>
</dbReference>
<keyword evidence="7" id="KW-0175">Coiled coil</keyword>
<evidence type="ECO:0000259" key="10">
    <source>
        <dbReference type="PROSITE" id="PS50885"/>
    </source>
</evidence>
<feature type="domain" description="HAMP" evidence="10">
    <location>
        <begin position="209"/>
        <end position="262"/>
    </location>
</feature>
<gene>
    <name evidence="11" type="ORF">EV213_104105</name>
</gene>
<dbReference type="Gene3D" id="1.10.287.950">
    <property type="entry name" value="Methyl-accepting chemotaxis protein"/>
    <property type="match status" value="1"/>
</dbReference>
<feature type="domain" description="Methyl-accepting transducer" evidence="9">
    <location>
        <begin position="281"/>
        <end position="538"/>
    </location>
</feature>
<dbReference type="PROSITE" id="PS50885">
    <property type="entry name" value="HAMP"/>
    <property type="match status" value="1"/>
</dbReference>
<dbReference type="Pfam" id="PF00015">
    <property type="entry name" value="MCPsignal"/>
    <property type="match status" value="1"/>
</dbReference>
<dbReference type="SMART" id="SM00283">
    <property type="entry name" value="MA"/>
    <property type="match status" value="1"/>
</dbReference>
<feature type="transmembrane region" description="Helical" evidence="8">
    <location>
        <begin position="14"/>
        <end position="33"/>
    </location>
</feature>
<proteinExistence type="inferred from homology"/>
<comment type="subcellular location">
    <subcellularLocation>
        <location evidence="1">Cell membrane</location>
    </subcellularLocation>
</comment>
<dbReference type="InterPro" id="IPR003660">
    <property type="entry name" value="HAMP_dom"/>
</dbReference>
<evidence type="ECO:0000256" key="8">
    <source>
        <dbReference type="SAM" id="Phobius"/>
    </source>
</evidence>
<dbReference type="GO" id="GO:0006935">
    <property type="term" value="P:chemotaxis"/>
    <property type="evidence" value="ECO:0007669"/>
    <property type="project" value="InterPro"/>
</dbReference>
<organism evidence="11 12">
    <name type="scientific">Aureibacillus halotolerans</name>
    <dbReference type="NCBI Taxonomy" id="1508390"/>
    <lineage>
        <taxon>Bacteria</taxon>
        <taxon>Bacillati</taxon>
        <taxon>Bacillota</taxon>
        <taxon>Bacilli</taxon>
        <taxon>Bacillales</taxon>
        <taxon>Bacillaceae</taxon>
        <taxon>Aureibacillus</taxon>
    </lineage>
</organism>
<keyword evidence="12" id="KW-1185">Reference proteome</keyword>
<dbReference type="PANTHER" id="PTHR32089">
    <property type="entry name" value="METHYL-ACCEPTING CHEMOTAXIS PROTEIN MCPB"/>
    <property type="match status" value="1"/>
</dbReference>
<dbReference type="Pfam" id="PF00672">
    <property type="entry name" value="HAMP"/>
    <property type="match status" value="1"/>
</dbReference>
<keyword evidence="8" id="KW-0812">Transmembrane</keyword>
<keyword evidence="2" id="KW-1003">Cell membrane</keyword>
<reference evidence="11 12" key="1">
    <citation type="submission" date="2019-03" db="EMBL/GenBank/DDBJ databases">
        <title>Genomic Encyclopedia of Type Strains, Phase IV (KMG-IV): sequencing the most valuable type-strain genomes for metagenomic binning, comparative biology and taxonomic classification.</title>
        <authorList>
            <person name="Goeker M."/>
        </authorList>
    </citation>
    <scope>NUCLEOTIDE SEQUENCE [LARGE SCALE GENOMIC DNA]</scope>
    <source>
        <strain evidence="11 12">DSM 28697</strain>
    </source>
</reference>
<comment type="similarity">
    <text evidence="5">Belongs to the methyl-accepting chemotaxis (MCP) protein family.</text>
</comment>
<dbReference type="EMBL" id="SNYJ01000004">
    <property type="protein sequence ID" value="TDQ41107.1"/>
    <property type="molecule type" value="Genomic_DNA"/>
</dbReference>
<dbReference type="InterPro" id="IPR004089">
    <property type="entry name" value="MCPsignal_dom"/>
</dbReference>
<evidence type="ECO:0000259" key="9">
    <source>
        <dbReference type="PROSITE" id="PS50111"/>
    </source>
</evidence>
<dbReference type="GO" id="GO:0007165">
    <property type="term" value="P:signal transduction"/>
    <property type="evidence" value="ECO:0007669"/>
    <property type="project" value="UniProtKB-KW"/>
</dbReference>
<feature type="coiled-coil region" evidence="7">
    <location>
        <begin position="139"/>
        <end position="173"/>
    </location>
</feature>
<evidence type="ECO:0000256" key="6">
    <source>
        <dbReference type="PROSITE-ProRule" id="PRU00284"/>
    </source>
</evidence>
<dbReference type="SUPFAM" id="SSF58104">
    <property type="entry name" value="Methyl-accepting chemotaxis protein (MCP) signaling domain"/>
    <property type="match status" value="1"/>
</dbReference>
<dbReference type="Proteomes" id="UP000295632">
    <property type="component" value="Unassembled WGS sequence"/>
</dbReference>
<keyword evidence="4 6" id="KW-0807">Transducer</keyword>
<accession>A0A4V3D5R9</accession>
<evidence type="ECO:0000256" key="7">
    <source>
        <dbReference type="SAM" id="Coils"/>
    </source>
</evidence>
<dbReference type="SMART" id="SM00304">
    <property type="entry name" value="HAMP"/>
    <property type="match status" value="1"/>
</dbReference>
<dbReference type="GO" id="GO:0004888">
    <property type="term" value="F:transmembrane signaling receptor activity"/>
    <property type="evidence" value="ECO:0007669"/>
    <property type="project" value="InterPro"/>
</dbReference>
<dbReference type="OrthoDB" id="9804712at2"/>
<dbReference type="CDD" id="cd11386">
    <property type="entry name" value="MCP_signal"/>
    <property type="match status" value="1"/>
</dbReference>
<dbReference type="GO" id="GO:0005886">
    <property type="term" value="C:plasma membrane"/>
    <property type="evidence" value="ECO:0007669"/>
    <property type="project" value="UniProtKB-SubCell"/>
</dbReference>
<dbReference type="AlphaFoldDB" id="A0A4V3D5R9"/>
<sequence length="567" mass="61736">MKTLWRNVKVGQKYGLALGVVFVLFISAAILVYTQLNAVAEDVIDLEARGDRAIKITEMEGLFHAKDTSIADYINTPNEAIIEEFWASTDKMYVILEDIAPYLTSPAAQELYTTIAANNQEMNTLFLNDMVMDLKLGNRDQALETREQAKELREKTASQLTELSQLVNEQRQQASLDAEDSMEESIVTLIVSIVIAVITGSLIVFLVNRLVQKNLQKVIGMATDISEGNLAIDQNDYNGKDEIGQLSAAMNSMHSNLREIVNLIANATTTVSVQSAELSRSSSEVREGSSQVAATMEELSSGSETQAFETTELSSSMLQFTATIQDANKNGEYIYSSSNDVLELTGEGKELMDESVKQMGTIDFIVKTAMEKVQSLDNQSQEISRLVAVIKDIAKQTNLLALNAGIEAARAGEQGKGFAVVANEVRLLAEQVSVSVADITGIVQGIQTETADVVGSLETGYEEVEKGTQQIRTTGARFATIDHSVSDMAERIKKVSVNLSEMVQGSKNMSDSINHIAAVSEQSAAAVEQTSASVQQTSSSMEEITSNSEELSKLSEQLNTLVRRFTL</sequence>
<keyword evidence="3 8" id="KW-0472">Membrane</keyword>
<evidence type="ECO:0000256" key="1">
    <source>
        <dbReference type="ARBA" id="ARBA00004236"/>
    </source>
</evidence>
<dbReference type="PROSITE" id="PS50111">
    <property type="entry name" value="CHEMOTAXIS_TRANSDUC_2"/>
    <property type="match status" value="1"/>
</dbReference>
<evidence type="ECO:0000256" key="2">
    <source>
        <dbReference type="ARBA" id="ARBA00022475"/>
    </source>
</evidence>
<protein>
    <submittedName>
        <fullName evidence="11">Methyl-accepting chemotaxis protein</fullName>
    </submittedName>
</protein>
<dbReference type="CDD" id="cd06225">
    <property type="entry name" value="HAMP"/>
    <property type="match status" value="1"/>
</dbReference>
<dbReference type="PRINTS" id="PR00260">
    <property type="entry name" value="CHEMTRNSDUCR"/>
</dbReference>
<evidence type="ECO:0000256" key="4">
    <source>
        <dbReference type="ARBA" id="ARBA00023224"/>
    </source>
</evidence>
<evidence type="ECO:0000313" key="11">
    <source>
        <dbReference type="EMBL" id="TDQ41107.1"/>
    </source>
</evidence>